<dbReference type="InterPro" id="IPR023346">
    <property type="entry name" value="Lysozyme-like_dom_sf"/>
</dbReference>
<dbReference type="InterPro" id="IPR008258">
    <property type="entry name" value="Transglycosylase_SLT_dom_1"/>
</dbReference>
<feature type="signal peptide" evidence="1">
    <location>
        <begin position="1"/>
        <end position="23"/>
    </location>
</feature>
<proteinExistence type="predicted"/>
<gene>
    <name evidence="3" type="ORF">FIR23_23250</name>
</gene>
<reference evidence="3" key="1">
    <citation type="submission" date="2019-06" db="EMBL/GenBank/DDBJ databases">
        <authorList>
            <person name="Ashton P.M."/>
            <person name="Dallman T."/>
            <person name="Nair S."/>
            <person name="De Pinna E."/>
            <person name="Peters T."/>
            <person name="Grant K."/>
        </authorList>
    </citation>
    <scope>NUCLEOTIDE SEQUENCE</scope>
    <source>
        <strain evidence="3">751203</strain>
    </source>
</reference>
<evidence type="ECO:0000259" key="2">
    <source>
        <dbReference type="Pfam" id="PF01464"/>
    </source>
</evidence>
<evidence type="ECO:0000256" key="1">
    <source>
        <dbReference type="SAM" id="SignalP"/>
    </source>
</evidence>
<dbReference type="CDD" id="cd13400">
    <property type="entry name" value="LT_IagB-like"/>
    <property type="match status" value="1"/>
</dbReference>
<organism evidence="3">
    <name type="scientific">Salmonella enterica subsp. enterica serovar Weltevreden</name>
    <dbReference type="NCBI Taxonomy" id="57743"/>
    <lineage>
        <taxon>Bacteria</taxon>
        <taxon>Pseudomonadati</taxon>
        <taxon>Pseudomonadota</taxon>
        <taxon>Gammaproteobacteria</taxon>
        <taxon>Enterobacterales</taxon>
        <taxon>Enterobacteriaceae</taxon>
        <taxon>Salmonella</taxon>
    </lineage>
</organism>
<evidence type="ECO:0000313" key="3">
    <source>
        <dbReference type="EMBL" id="EBG2891999.1"/>
    </source>
</evidence>
<keyword evidence="1" id="KW-0732">Signal</keyword>
<comment type="caution">
    <text evidence="3">The sequence shown here is derived from an EMBL/GenBank/DDBJ whole genome shotgun (WGS) entry which is preliminary data.</text>
</comment>
<protein>
    <submittedName>
        <fullName evidence="3">Lytic transglycosylase domain-containing protein</fullName>
    </submittedName>
</protein>
<dbReference type="Gene3D" id="1.10.530.10">
    <property type="match status" value="1"/>
</dbReference>
<sequence>MRGYFTRLALCLTLCGVPLWARAFCFEAAAAKYHVSPLLIKSIAIGESGLDPHATNDNRNKKTGKIISTDYGLMQVNSGHIPRLVAMGVIQDKNDLLNHPCLNVQIGTWILATHFQTCGVSWNCLGSYNAGFRPDRHETRERYANRIWKIYQRQTGAKWQ</sequence>
<feature type="domain" description="Transglycosylase SLT" evidence="2">
    <location>
        <begin position="25"/>
        <end position="149"/>
    </location>
</feature>
<dbReference type="SUPFAM" id="SSF53955">
    <property type="entry name" value="Lysozyme-like"/>
    <property type="match status" value="1"/>
</dbReference>
<feature type="chain" id="PRO_5026086806" evidence="1">
    <location>
        <begin position="24"/>
        <end position="160"/>
    </location>
</feature>
<dbReference type="AlphaFoldDB" id="A0A5T4ENS8"/>
<accession>A0A5T4ENS8</accession>
<dbReference type="RefSeq" id="WP_057515048.1">
    <property type="nucleotide sequence ID" value="NZ_CZLL01000002.1"/>
</dbReference>
<dbReference type="Pfam" id="PF01464">
    <property type="entry name" value="SLT"/>
    <property type="match status" value="1"/>
</dbReference>
<name>A0A5T4ENS8_SALET</name>
<dbReference type="EMBL" id="AAFIJN010000060">
    <property type="protein sequence ID" value="EBG2891999.1"/>
    <property type="molecule type" value="Genomic_DNA"/>
</dbReference>